<dbReference type="KEGG" id="tbw:NCTC13354_00905"/>
<dbReference type="GO" id="GO:0000287">
    <property type="term" value="F:magnesium ion binding"/>
    <property type="evidence" value="ECO:0007669"/>
    <property type="project" value="TreeGrafter"/>
</dbReference>
<dbReference type="PANTHER" id="PTHR10000">
    <property type="entry name" value="PHOSPHOSERINE PHOSPHATASE"/>
    <property type="match status" value="1"/>
</dbReference>
<dbReference type="RefSeq" id="WP_241969098.1">
    <property type="nucleotide sequence ID" value="NZ_LR134476.1"/>
</dbReference>
<accession>A0A3S4YXT4</accession>
<gene>
    <name evidence="2" type="primary">yidA</name>
    <name evidence="2" type="ORF">NCTC13354_00905</name>
</gene>
<dbReference type="InterPro" id="IPR036412">
    <property type="entry name" value="HAD-like_sf"/>
</dbReference>
<name>A0A3S4YXT4_9ACTO</name>
<evidence type="ECO:0000313" key="2">
    <source>
        <dbReference type="EMBL" id="VEI13196.1"/>
    </source>
</evidence>
<dbReference type="Pfam" id="PF08282">
    <property type="entry name" value="Hydrolase_3"/>
    <property type="match status" value="2"/>
</dbReference>
<dbReference type="GO" id="GO:0016791">
    <property type="term" value="F:phosphatase activity"/>
    <property type="evidence" value="ECO:0007669"/>
    <property type="project" value="UniProtKB-ARBA"/>
</dbReference>
<feature type="region of interest" description="Disordered" evidence="1">
    <location>
        <begin position="1"/>
        <end position="23"/>
    </location>
</feature>
<dbReference type="AlphaFoldDB" id="A0A3S4YXT4"/>
<evidence type="ECO:0000313" key="3">
    <source>
        <dbReference type="Proteomes" id="UP000269542"/>
    </source>
</evidence>
<dbReference type="Gene3D" id="3.40.50.1000">
    <property type="entry name" value="HAD superfamily/HAD-like"/>
    <property type="match status" value="2"/>
</dbReference>
<dbReference type="GO" id="GO:0005829">
    <property type="term" value="C:cytosol"/>
    <property type="evidence" value="ECO:0007669"/>
    <property type="project" value="TreeGrafter"/>
</dbReference>
<sequence>MSDETPKNTYPSPEYTGDPADLPKRDYLERLEDYSAGSDLLIGLDVDGTILRHDTSLSDRVREAILAHVAAGTHIVIATGRGVQGTQIALDAIGLTEGIAVVSNGAMIITIGNGDNGVAATDFARGVAADSVPVQLLRAHTFSPHREIKLIANGLPEAVIAVESLTGPTRISGPFPEGELMDDAVLVPVDELVVPDTTRVTIRAPHMSAVEMLEAINKLGLQGVEYAVGWSAWMDLAPQGINKAVGLQEVADLLGTTRSITVGDSGNDCEMLAWADLGIAMGNAKDYVASFADTMAPDVDDDGLAHVLEALL</sequence>
<dbReference type="Proteomes" id="UP000269542">
    <property type="component" value="Chromosome"/>
</dbReference>
<dbReference type="SUPFAM" id="SSF56784">
    <property type="entry name" value="HAD-like"/>
    <property type="match status" value="1"/>
</dbReference>
<dbReference type="PANTHER" id="PTHR10000:SF8">
    <property type="entry name" value="HAD SUPERFAMILY HYDROLASE-LIKE, TYPE 3"/>
    <property type="match status" value="1"/>
</dbReference>
<dbReference type="EC" id="3.1.3.-" evidence="2"/>
<keyword evidence="2" id="KW-0378">Hydrolase</keyword>
<dbReference type="InterPro" id="IPR023214">
    <property type="entry name" value="HAD_sf"/>
</dbReference>
<keyword evidence="3" id="KW-1185">Reference proteome</keyword>
<proteinExistence type="predicted"/>
<evidence type="ECO:0000256" key="1">
    <source>
        <dbReference type="SAM" id="MobiDB-lite"/>
    </source>
</evidence>
<protein>
    <submittedName>
        <fullName evidence="2">Phosphatase YidA</fullName>
        <ecNumber evidence="2">3.1.3.-</ecNumber>
    </submittedName>
</protein>
<dbReference type="EMBL" id="LR134476">
    <property type="protein sequence ID" value="VEI13196.1"/>
    <property type="molecule type" value="Genomic_DNA"/>
</dbReference>
<organism evidence="2 3">
    <name type="scientific">Trueperella bialowiezensis</name>
    <dbReference type="NCBI Taxonomy" id="312285"/>
    <lineage>
        <taxon>Bacteria</taxon>
        <taxon>Bacillati</taxon>
        <taxon>Actinomycetota</taxon>
        <taxon>Actinomycetes</taxon>
        <taxon>Actinomycetales</taxon>
        <taxon>Actinomycetaceae</taxon>
        <taxon>Trueperella</taxon>
    </lineage>
</organism>
<reference evidence="2 3" key="1">
    <citation type="submission" date="2018-12" db="EMBL/GenBank/DDBJ databases">
        <authorList>
            <consortium name="Pathogen Informatics"/>
        </authorList>
    </citation>
    <scope>NUCLEOTIDE SEQUENCE [LARGE SCALE GENOMIC DNA]</scope>
    <source>
        <strain evidence="2 3">NCTC13354</strain>
    </source>
</reference>